<dbReference type="InterPro" id="IPR036010">
    <property type="entry name" value="2Fe-2S_ferredoxin-like_sf"/>
</dbReference>
<dbReference type="Proteomes" id="UP001447188">
    <property type="component" value="Unassembled WGS sequence"/>
</dbReference>
<keyword evidence="15" id="KW-0576">Peroxisome</keyword>
<evidence type="ECO:0000256" key="16">
    <source>
        <dbReference type="ARBA" id="ARBA00034078"/>
    </source>
</evidence>
<dbReference type="Pfam" id="PF01799">
    <property type="entry name" value="Fer2_2"/>
    <property type="match status" value="1"/>
</dbReference>
<dbReference type="InterPro" id="IPR000674">
    <property type="entry name" value="Ald_Oxase/Xan_DH_a/b"/>
</dbReference>
<dbReference type="InterPro" id="IPR016169">
    <property type="entry name" value="FAD-bd_PCMH_sub2"/>
</dbReference>
<dbReference type="Pfam" id="PF01315">
    <property type="entry name" value="Ald_Xan_dh_C"/>
    <property type="match status" value="1"/>
</dbReference>
<reference evidence="21 22" key="1">
    <citation type="submission" date="2024-02" db="EMBL/GenBank/DDBJ databases">
        <title>Discinaceae phylogenomics.</title>
        <authorList>
            <person name="Dirks A.C."/>
            <person name="James T.Y."/>
        </authorList>
    </citation>
    <scope>NUCLEOTIDE SEQUENCE [LARGE SCALE GENOMIC DNA]</scope>
    <source>
        <strain evidence="21 22">ACD0624</strain>
    </source>
</reference>
<dbReference type="PROSITE" id="PS51387">
    <property type="entry name" value="FAD_PCMH"/>
    <property type="match status" value="1"/>
</dbReference>
<dbReference type="InterPro" id="IPR037165">
    <property type="entry name" value="AldOxase/xan_DH_Mopterin-bd_sf"/>
</dbReference>
<dbReference type="SUPFAM" id="SSF55447">
    <property type="entry name" value="CO dehydrogenase flavoprotein C-terminal domain-like"/>
    <property type="match status" value="1"/>
</dbReference>
<dbReference type="Gene3D" id="3.30.365.10">
    <property type="entry name" value="Aldehyde oxidase/xanthine dehydrogenase, molybdopterin binding domain"/>
    <property type="match status" value="4"/>
</dbReference>
<dbReference type="EC" id="1.17.1.4" evidence="5"/>
<proteinExistence type="inferred from homology"/>
<keyword evidence="13" id="KW-0411">Iron-sulfur</keyword>
<evidence type="ECO:0000256" key="6">
    <source>
        <dbReference type="ARBA" id="ARBA00022505"/>
    </source>
</evidence>
<keyword evidence="6" id="KW-0500">Molybdenum</keyword>
<feature type="domain" description="2Fe-2S ferredoxin-type" evidence="19">
    <location>
        <begin position="30"/>
        <end position="116"/>
    </location>
</feature>
<keyword evidence="10" id="KW-0274">FAD</keyword>
<dbReference type="InterPro" id="IPR002888">
    <property type="entry name" value="2Fe-2S-bd"/>
</dbReference>
<accession>A0ABR3GX16</accession>
<dbReference type="Gene3D" id="3.90.1170.50">
    <property type="entry name" value="Aldehyde oxidase/xanthine dehydrogenase, a/b hammerhead"/>
    <property type="match status" value="1"/>
</dbReference>
<dbReference type="Pfam" id="PF00111">
    <property type="entry name" value="Fer2"/>
    <property type="match status" value="1"/>
</dbReference>
<evidence type="ECO:0000256" key="3">
    <source>
        <dbReference type="ARBA" id="ARBA00004275"/>
    </source>
</evidence>
<dbReference type="Gene3D" id="3.30.390.50">
    <property type="entry name" value="CO dehydrogenase flavoprotein, C-terminal domain"/>
    <property type="match status" value="1"/>
</dbReference>
<dbReference type="Gene3D" id="1.10.150.120">
    <property type="entry name" value="[2Fe-2S]-binding domain"/>
    <property type="match status" value="1"/>
</dbReference>
<evidence type="ECO:0000256" key="8">
    <source>
        <dbReference type="ARBA" id="ARBA00022714"/>
    </source>
</evidence>
<dbReference type="InterPro" id="IPR005107">
    <property type="entry name" value="CO_DH_flav_C"/>
</dbReference>
<keyword evidence="8" id="KW-0001">2Fe-2S</keyword>
<dbReference type="InterPro" id="IPR016208">
    <property type="entry name" value="Ald_Oxase/xanthine_DH-like"/>
</dbReference>
<dbReference type="PROSITE" id="PS00559">
    <property type="entry name" value="MOLYBDOPTERIN_EUK"/>
    <property type="match status" value="1"/>
</dbReference>
<dbReference type="Gene3D" id="3.30.43.10">
    <property type="entry name" value="Uridine Diphospho-n-acetylenolpyruvylglucosamine Reductase, domain 2"/>
    <property type="match status" value="1"/>
</dbReference>
<evidence type="ECO:0000256" key="2">
    <source>
        <dbReference type="ARBA" id="ARBA00001974"/>
    </source>
</evidence>
<keyword evidence="9" id="KW-0479">Metal-binding</keyword>
<dbReference type="InterPro" id="IPR008274">
    <property type="entry name" value="AldOxase/xan_DH_MoCoBD1"/>
</dbReference>
<evidence type="ECO:0000256" key="1">
    <source>
        <dbReference type="ARBA" id="ARBA00001924"/>
    </source>
</evidence>
<keyword evidence="14" id="KW-0520">NAD</keyword>
<feature type="domain" description="FAD-binding PCMH-type" evidence="20">
    <location>
        <begin position="267"/>
        <end position="452"/>
    </location>
</feature>
<evidence type="ECO:0000256" key="7">
    <source>
        <dbReference type="ARBA" id="ARBA00022630"/>
    </source>
</evidence>
<comment type="subcellular location">
    <subcellularLocation>
        <location evidence="3">Peroxisome</location>
    </subcellularLocation>
</comment>
<comment type="cofactor">
    <cofactor evidence="2">
        <name>FAD</name>
        <dbReference type="ChEBI" id="CHEBI:57692"/>
    </cofactor>
</comment>
<comment type="catalytic activity">
    <reaction evidence="18">
        <text>hypoxanthine + NAD(+) + H2O = xanthine + NADH + H(+)</text>
        <dbReference type="Rhea" id="RHEA:24670"/>
        <dbReference type="ChEBI" id="CHEBI:15377"/>
        <dbReference type="ChEBI" id="CHEBI:15378"/>
        <dbReference type="ChEBI" id="CHEBI:17368"/>
        <dbReference type="ChEBI" id="CHEBI:17712"/>
        <dbReference type="ChEBI" id="CHEBI:57540"/>
        <dbReference type="ChEBI" id="CHEBI:57945"/>
        <dbReference type="EC" id="1.17.1.4"/>
    </reaction>
</comment>
<dbReference type="InterPro" id="IPR001041">
    <property type="entry name" value="2Fe-2S_ferredoxin-type"/>
</dbReference>
<comment type="similarity">
    <text evidence="4">Belongs to the xanthine dehydrogenase family.</text>
</comment>
<dbReference type="InterPro" id="IPR002346">
    <property type="entry name" value="Mopterin_DH_FAD-bd"/>
</dbReference>
<dbReference type="InterPro" id="IPR006058">
    <property type="entry name" value="2Fe2S_fd_BS"/>
</dbReference>
<dbReference type="SUPFAM" id="SSF54292">
    <property type="entry name" value="2Fe-2S ferredoxin-like"/>
    <property type="match status" value="1"/>
</dbReference>
<dbReference type="InterPro" id="IPR036318">
    <property type="entry name" value="FAD-bd_PCMH-like_sf"/>
</dbReference>
<dbReference type="InterPro" id="IPR036884">
    <property type="entry name" value="2Fe-2S-bd_dom_sf"/>
</dbReference>
<dbReference type="InterPro" id="IPR022407">
    <property type="entry name" value="OxRdtase_Mopterin_BS"/>
</dbReference>
<evidence type="ECO:0000256" key="14">
    <source>
        <dbReference type="ARBA" id="ARBA00023027"/>
    </source>
</evidence>
<keyword evidence="7" id="KW-0285">Flavoprotein</keyword>
<dbReference type="EMBL" id="JBBBZM010000003">
    <property type="protein sequence ID" value="KAL0640498.1"/>
    <property type="molecule type" value="Genomic_DNA"/>
</dbReference>
<dbReference type="SMART" id="SM01008">
    <property type="entry name" value="Ald_Xan_dh_C"/>
    <property type="match status" value="1"/>
</dbReference>
<dbReference type="Pfam" id="PF00941">
    <property type="entry name" value="FAD_binding_5"/>
    <property type="match status" value="1"/>
</dbReference>
<evidence type="ECO:0000256" key="4">
    <source>
        <dbReference type="ARBA" id="ARBA00006849"/>
    </source>
</evidence>
<dbReference type="PROSITE" id="PS00197">
    <property type="entry name" value="2FE2S_FER_1"/>
    <property type="match status" value="1"/>
</dbReference>
<dbReference type="CDD" id="cd00207">
    <property type="entry name" value="fer2"/>
    <property type="match status" value="1"/>
</dbReference>
<evidence type="ECO:0000256" key="13">
    <source>
        <dbReference type="ARBA" id="ARBA00023014"/>
    </source>
</evidence>
<dbReference type="InterPro" id="IPR046867">
    <property type="entry name" value="AldOxase/xan_DH_MoCoBD2"/>
</dbReference>
<evidence type="ECO:0000256" key="10">
    <source>
        <dbReference type="ARBA" id="ARBA00022827"/>
    </source>
</evidence>
<dbReference type="InterPro" id="IPR036856">
    <property type="entry name" value="Ald_Oxase/Xan_DH_a/b_sf"/>
</dbReference>
<dbReference type="InterPro" id="IPR016167">
    <property type="entry name" value="FAD-bd_PCMH_sub1"/>
</dbReference>
<dbReference type="SUPFAM" id="SSF54665">
    <property type="entry name" value="CO dehydrogenase molybdoprotein N-domain-like"/>
    <property type="match status" value="1"/>
</dbReference>
<dbReference type="SUPFAM" id="SSF56003">
    <property type="entry name" value="Molybdenum cofactor-binding domain"/>
    <property type="match status" value="1"/>
</dbReference>
<dbReference type="Gene3D" id="3.10.20.30">
    <property type="match status" value="1"/>
</dbReference>
<dbReference type="InterPro" id="IPR012675">
    <property type="entry name" value="Beta-grasp_dom_sf"/>
</dbReference>
<name>A0ABR3GX16_9PEZI</name>
<keyword evidence="12" id="KW-0408">Iron</keyword>
<dbReference type="SUPFAM" id="SSF56176">
    <property type="entry name" value="FAD-binding/transporter-associated domain-like"/>
    <property type="match status" value="1"/>
</dbReference>
<dbReference type="PIRSF" id="PIRSF000127">
    <property type="entry name" value="Xanthine_DH"/>
    <property type="match status" value="1"/>
</dbReference>
<evidence type="ECO:0000256" key="5">
    <source>
        <dbReference type="ARBA" id="ARBA00013123"/>
    </source>
</evidence>
<evidence type="ECO:0000259" key="19">
    <source>
        <dbReference type="PROSITE" id="PS51085"/>
    </source>
</evidence>
<dbReference type="InterPro" id="IPR016166">
    <property type="entry name" value="FAD-bd_PCMH"/>
</dbReference>
<keyword evidence="11" id="KW-0560">Oxidoreductase</keyword>
<evidence type="ECO:0000256" key="11">
    <source>
        <dbReference type="ARBA" id="ARBA00023002"/>
    </source>
</evidence>
<organism evidence="21 22">
    <name type="scientific">Discina gigas</name>
    <dbReference type="NCBI Taxonomy" id="1032678"/>
    <lineage>
        <taxon>Eukaryota</taxon>
        <taxon>Fungi</taxon>
        <taxon>Dikarya</taxon>
        <taxon>Ascomycota</taxon>
        <taxon>Pezizomycotina</taxon>
        <taxon>Pezizomycetes</taxon>
        <taxon>Pezizales</taxon>
        <taxon>Discinaceae</taxon>
        <taxon>Discina</taxon>
    </lineage>
</organism>
<gene>
    <name evidence="21" type="ORF">Q9L58_000469</name>
</gene>
<keyword evidence="22" id="KW-1185">Reference proteome</keyword>
<dbReference type="InterPro" id="IPR036683">
    <property type="entry name" value="CO_DH_flav_C_dom_sf"/>
</dbReference>
<dbReference type="PANTHER" id="PTHR45444:SF3">
    <property type="entry name" value="XANTHINE DEHYDROGENASE"/>
    <property type="match status" value="1"/>
</dbReference>
<evidence type="ECO:0000256" key="9">
    <source>
        <dbReference type="ARBA" id="ARBA00022723"/>
    </source>
</evidence>
<dbReference type="NCBIfam" id="TIGR02963">
    <property type="entry name" value="xanthine_xdhA"/>
    <property type="match status" value="1"/>
</dbReference>
<dbReference type="Pfam" id="PF02738">
    <property type="entry name" value="MoCoBD_1"/>
    <property type="match status" value="1"/>
</dbReference>
<protein>
    <recommendedName>
        <fullName evidence="5">xanthine dehydrogenase</fullName>
        <ecNumber evidence="5">1.17.1.4</ecNumber>
    </recommendedName>
</protein>
<dbReference type="SMART" id="SM01092">
    <property type="entry name" value="CO_deh_flav_C"/>
    <property type="match status" value="1"/>
</dbReference>
<evidence type="ECO:0000256" key="15">
    <source>
        <dbReference type="ARBA" id="ARBA00023140"/>
    </source>
</evidence>
<comment type="cofactor">
    <cofactor evidence="1">
        <name>Mo-molybdopterin</name>
        <dbReference type="ChEBI" id="CHEBI:71302"/>
    </cofactor>
</comment>
<comment type="catalytic activity">
    <reaction evidence="17">
        <text>xanthine + NAD(+) + H2O = urate + NADH + H(+)</text>
        <dbReference type="Rhea" id="RHEA:16669"/>
        <dbReference type="ChEBI" id="CHEBI:15377"/>
        <dbReference type="ChEBI" id="CHEBI:15378"/>
        <dbReference type="ChEBI" id="CHEBI:17712"/>
        <dbReference type="ChEBI" id="CHEBI:17775"/>
        <dbReference type="ChEBI" id="CHEBI:57540"/>
        <dbReference type="ChEBI" id="CHEBI:57945"/>
        <dbReference type="EC" id="1.17.1.4"/>
    </reaction>
</comment>
<evidence type="ECO:0000256" key="18">
    <source>
        <dbReference type="ARBA" id="ARBA00049517"/>
    </source>
</evidence>
<dbReference type="Gene3D" id="3.30.465.10">
    <property type="match status" value="1"/>
</dbReference>
<sequence length="1363" mass="149323">MAPGLLRTLTPVVPGTEYSSLATVVSDWDDTIRFYLNGTKVVLDSIDPEITLLEYLRGIGLTGTKLGCAEGGCGACTVVVSQYNPTLKKIYHASVNACLAPLVSVDGKHVITVEGIGNSDSPHPVQERIAKFHGSQCGFCTPGIVMSLYALIRNNPDPTTHEVEEAFDGNLCRCTGYRPILDAAQTFSVDAGCSKAKSSNVSAGGCCMQDKNGGEAPAGCCRNKSVIEGEESPTKRFTPPGLIEYKPGTELIFPPALRKHEYKALAFGNKRKRWLRPATLEQLLQIKSALPSAKVIGGSSETQIEIKFKAMEYTVSVFVGDIPELRGFTFADDHLRIGANITLSDLESVLRQAMKHYGPVKSQPFVAMLKQLEYFAGRQIRNVGTPAGNLVTASPISDLNPVFVATRSTLIACSHNEGEMELPMTEFFKGYRKTALPTNAVLTSIRVPIASEKGEFIRAYKQAKRKDDDIAIVNAALRVSLDDDNFVESVNLVYGGMAPTTVEAKHAMSYLVGKKWGEAAVLEGAMSALEQDFNLKFGVPGGMPVYRKSLAFGFFYRFWHEIVGILTGEIEEELVNEIKREISSGERDQDSTLAYEQRVLGKGVPHVAAMKQVTGEAQYTDDIPRQVGELYGCLVLSTKAHAKILSVDSEPALEIPGVYTYVDHRDLASPELNCWGAPVCDEVFFAVDEVFTTGQPIGIVLANTQQQAAAGARAVRVEYEELPAILTMEDAIERESFYEHSRYIKQGNPIDEAMKTADHVFSGVVRIGGQEHFYLETNACVVVPKLEDGEIEVFSSTQNPSETQTYVAQVTGVSANRVVTRVKRLGGGFGGKETRSVQLAAICAVAAKKTKKAVRCMLNRDEDMLTSGQRHPFLAHWKVGVNNDGKLVALDADVFCNAGWSQDLSGAVCDRALSHIDNCYKIPNVDVRGRLCRTNTMSNTAFRGFGGPQGMFIAESYMEEISDKLGIPIQKLREINLYKEGQATHYNQELKDWHIPLIVDTLKKEANFEKRRQEVDEFNKTHKWKKRGLSLIPTKFGISFTAIFLNQAGALVHIYHDGSILVAHGGTEMGQGLHTKMVMIAAEALGVPMDAVFISETATNTVANTSATAASASSDLNGYAVYNACQEINERLKPYREKLGPDATMKELAHAAYFDRVNLSANGFYKTPDIGYVWGPNTGQMYFYYTQGAAIAEVEIDTLTGDWTCLRADIKMDIGRSINPAIDYGQIEGAFVQGQGLFTTEESLWMNNGQLATRGPGNYKIPGFRDIPQVFNVSMLKDVEWKHLQTIQRSKGVGEPPLFMGSSVFFAIRDALKSARADHGCTETLSLVSPATPERIRLSCADDIIKRSYVGPEEGEKGFFVAI</sequence>
<evidence type="ECO:0000256" key="12">
    <source>
        <dbReference type="ARBA" id="ARBA00023004"/>
    </source>
</evidence>
<dbReference type="InterPro" id="IPR014307">
    <property type="entry name" value="Xanthine_DH_ssu"/>
</dbReference>
<evidence type="ECO:0000256" key="17">
    <source>
        <dbReference type="ARBA" id="ARBA00049017"/>
    </source>
</evidence>
<dbReference type="SUPFAM" id="SSF47741">
    <property type="entry name" value="CO dehydrogenase ISP C-domain like"/>
    <property type="match status" value="1"/>
</dbReference>
<dbReference type="Pfam" id="PF20256">
    <property type="entry name" value="MoCoBD_2"/>
    <property type="match status" value="1"/>
</dbReference>
<evidence type="ECO:0000313" key="21">
    <source>
        <dbReference type="EMBL" id="KAL0640498.1"/>
    </source>
</evidence>
<comment type="cofactor">
    <cofactor evidence="16">
        <name>[2Fe-2S] cluster</name>
        <dbReference type="ChEBI" id="CHEBI:190135"/>
    </cofactor>
</comment>
<dbReference type="PROSITE" id="PS51085">
    <property type="entry name" value="2FE2S_FER_2"/>
    <property type="match status" value="1"/>
</dbReference>
<evidence type="ECO:0000313" key="22">
    <source>
        <dbReference type="Proteomes" id="UP001447188"/>
    </source>
</evidence>
<comment type="caution">
    <text evidence="21">The sequence shown here is derived from an EMBL/GenBank/DDBJ whole genome shotgun (WGS) entry which is preliminary data.</text>
</comment>
<evidence type="ECO:0000259" key="20">
    <source>
        <dbReference type="PROSITE" id="PS51387"/>
    </source>
</evidence>
<dbReference type="PANTHER" id="PTHR45444">
    <property type="entry name" value="XANTHINE DEHYDROGENASE"/>
    <property type="match status" value="1"/>
</dbReference>
<dbReference type="Pfam" id="PF03450">
    <property type="entry name" value="CO_deh_flav_C"/>
    <property type="match status" value="1"/>
</dbReference>